<comment type="caution">
    <text evidence="13">The sequence shown here is derived from an EMBL/GenBank/DDBJ whole genome shotgun (WGS) entry which is preliminary data.</text>
</comment>
<reference evidence="13" key="1">
    <citation type="submission" date="2023-07" db="EMBL/GenBank/DDBJ databases">
        <title>A chromosome-level genome assembly of Lolium multiflorum.</title>
        <authorList>
            <person name="Chen Y."/>
            <person name="Copetti D."/>
            <person name="Kolliker R."/>
            <person name="Studer B."/>
        </authorList>
    </citation>
    <scope>NUCLEOTIDE SEQUENCE</scope>
    <source>
        <strain evidence="13">02402/16</strain>
        <tissue evidence="13">Leaf</tissue>
    </source>
</reference>
<proteinExistence type="inferred from homology"/>
<evidence type="ECO:0000256" key="8">
    <source>
        <dbReference type="ARBA" id="ARBA00023242"/>
    </source>
</evidence>
<sequence length="192" mass="20754">MSPMDASLVPGGKARFSPRRLVKVFLHGEPFGRKINLSVHNSYDSLSFTLKRLGNNYSLSQFELSDMEISEEDGALDENNFVLLYDNADGERFFLGAVPWEEFTISVKKIYILPGEKEDDNADYLEDGDGYNGDVNAAAADGDEDAAGEDEADAAAVTEDGDGDGACDDEDVAAGEDEDDDVAEDGNDSSEE</sequence>
<dbReference type="Proteomes" id="UP001231189">
    <property type="component" value="Unassembled WGS sequence"/>
</dbReference>
<dbReference type="InterPro" id="IPR053793">
    <property type="entry name" value="PB1-like"/>
</dbReference>
<dbReference type="Gene3D" id="3.10.20.90">
    <property type="entry name" value="Phosphatidylinositol 3-kinase Catalytic Subunit, Chain A, domain 1"/>
    <property type="match status" value="1"/>
</dbReference>
<comment type="similarity">
    <text evidence="3 10">Belongs to the Aux/IAA family.</text>
</comment>
<organism evidence="13 14">
    <name type="scientific">Lolium multiflorum</name>
    <name type="common">Italian ryegrass</name>
    <name type="synonym">Lolium perenne subsp. multiflorum</name>
    <dbReference type="NCBI Taxonomy" id="4521"/>
    <lineage>
        <taxon>Eukaryota</taxon>
        <taxon>Viridiplantae</taxon>
        <taxon>Streptophyta</taxon>
        <taxon>Embryophyta</taxon>
        <taxon>Tracheophyta</taxon>
        <taxon>Spermatophyta</taxon>
        <taxon>Magnoliopsida</taxon>
        <taxon>Liliopsida</taxon>
        <taxon>Poales</taxon>
        <taxon>Poaceae</taxon>
        <taxon>BOP clade</taxon>
        <taxon>Pooideae</taxon>
        <taxon>Poodae</taxon>
        <taxon>Poeae</taxon>
        <taxon>Poeae Chloroplast Group 2 (Poeae type)</taxon>
        <taxon>Loliodinae</taxon>
        <taxon>Loliinae</taxon>
        <taxon>Lolium</taxon>
    </lineage>
</organism>
<evidence type="ECO:0000256" key="2">
    <source>
        <dbReference type="ARBA" id="ARBA00004123"/>
    </source>
</evidence>
<dbReference type="GO" id="GO:0005634">
    <property type="term" value="C:nucleus"/>
    <property type="evidence" value="ECO:0007669"/>
    <property type="project" value="UniProtKB-SubCell"/>
</dbReference>
<dbReference type="Pfam" id="PF02309">
    <property type="entry name" value="AUX_IAA"/>
    <property type="match status" value="1"/>
</dbReference>
<evidence type="ECO:0000313" key="14">
    <source>
        <dbReference type="Proteomes" id="UP001231189"/>
    </source>
</evidence>
<evidence type="ECO:0000256" key="9">
    <source>
        <dbReference type="ARBA" id="ARBA00023294"/>
    </source>
</evidence>
<dbReference type="SUPFAM" id="SSF54277">
    <property type="entry name" value="CAD &amp; PB1 domains"/>
    <property type="match status" value="1"/>
</dbReference>
<accession>A0AAD8S808</accession>
<dbReference type="PANTHER" id="PTHR31734">
    <property type="entry name" value="AUXIN-RESPONSIVE PROTEIN IAA17"/>
    <property type="match status" value="1"/>
</dbReference>
<evidence type="ECO:0000313" key="13">
    <source>
        <dbReference type="EMBL" id="KAK1646468.1"/>
    </source>
</evidence>
<name>A0AAD8S808_LOLMU</name>
<dbReference type="PROSITE" id="PS51745">
    <property type="entry name" value="PB1"/>
    <property type="match status" value="1"/>
</dbReference>
<feature type="compositionally biased region" description="Acidic residues" evidence="11">
    <location>
        <begin position="141"/>
        <end position="192"/>
    </location>
</feature>
<evidence type="ECO:0000256" key="1">
    <source>
        <dbReference type="ARBA" id="ARBA00002159"/>
    </source>
</evidence>
<dbReference type="GO" id="GO:0009734">
    <property type="term" value="P:auxin-activated signaling pathway"/>
    <property type="evidence" value="ECO:0007669"/>
    <property type="project" value="UniProtKB-UniRule"/>
</dbReference>
<comment type="function">
    <text evidence="1 10">Aux/IAA proteins are short-lived transcriptional factors that function as repressors of early auxin response genes at low auxin concentrations.</text>
</comment>
<evidence type="ECO:0000256" key="4">
    <source>
        <dbReference type="ARBA" id="ARBA00011726"/>
    </source>
</evidence>
<evidence type="ECO:0000256" key="10">
    <source>
        <dbReference type="RuleBase" id="RU004549"/>
    </source>
</evidence>
<evidence type="ECO:0000256" key="7">
    <source>
        <dbReference type="ARBA" id="ARBA00023163"/>
    </source>
</evidence>
<dbReference type="InterPro" id="IPR003311">
    <property type="entry name" value="AUX_IAA"/>
</dbReference>
<dbReference type="GO" id="GO:0006355">
    <property type="term" value="P:regulation of DNA-templated transcription"/>
    <property type="evidence" value="ECO:0007669"/>
    <property type="project" value="InterPro"/>
</dbReference>
<dbReference type="InterPro" id="IPR033389">
    <property type="entry name" value="AUX/IAA_dom"/>
</dbReference>
<evidence type="ECO:0000259" key="12">
    <source>
        <dbReference type="PROSITE" id="PS51745"/>
    </source>
</evidence>
<keyword evidence="6 10" id="KW-0805">Transcription regulation</keyword>
<keyword evidence="5 10" id="KW-0678">Repressor</keyword>
<evidence type="ECO:0000256" key="6">
    <source>
        <dbReference type="ARBA" id="ARBA00023015"/>
    </source>
</evidence>
<dbReference type="PANTHER" id="PTHR31734:SF41">
    <property type="entry name" value="AUXIN-RESPONSIVE PROTEIN IAA28-RELATED"/>
    <property type="match status" value="1"/>
</dbReference>
<evidence type="ECO:0000256" key="11">
    <source>
        <dbReference type="SAM" id="MobiDB-lite"/>
    </source>
</evidence>
<comment type="subcellular location">
    <subcellularLocation>
        <location evidence="2 10">Nucleus</location>
    </subcellularLocation>
</comment>
<dbReference type="EMBL" id="JAUUTY010000004">
    <property type="protein sequence ID" value="KAK1646468.1"/>
    <property type="molecule type" value="Genomic_DNA"/>
</dbReference>
<keyword evidence="9 10" id="KW-0927">Auxin signaling pathway</keyword>
<protein>
    <recommendedName>
        <fullName evidence="10">Auxin-responsive protein</fullName>
    </recommendedName>
</protein>
<keyword evidence="8 10" id="KW-0539">Nucleus</keyword>
<keyword evidence="14" id="KW-1185">Reference proteome</keyword>
<feature type="region of interest" description="Disordered" evidence="11">
    <location>
        <begin position="126"/>
        <end position="192"/>
    </location>
</feature>
<gene>
    <name evidence="13" type="ORF">QYE76_064273</name>
</gene>
<evidence type="ECO:0000256" key="5">
    <source>
        <dbReference type="ARBA" id="ARBA00022491"/>
    </source>
</evidence>
<comment type="subunit">
    <text evidence="4 10">Homodimers and heterodimers.</text>
</comment>
<dbReference type="AlphaFoldDB" id="A0AAD8S808"/>
<keyword evidence="7 10" id="KW-0804">Transcription</keyword>
<feature type="domain" description="PB1" evidence="12">
    <location>
        <begin position="19"/>
        <end position="115"/>
    </location>
</feature>
<evidence type="ECO:0000256" key="3">
    <source>
        <dbReference type="ARBA" id="ARBA00006728"/>
    </source>
</evidence>